<dbReference type="InterPro" id="IPR041913">
    <property type="entry name" value="POLD3_sf"/>
</dbReference>
<evidence type="ECO:0000256" key="2">
    <source>
        <dbReference type="ARBA" id="ARBA00017589"/>
    </source>
</evidence>
<gene>
    <name evidence="6" type="ORF">PAXRUDRAFT_834711</name>
</gene>
<evidence type="ECO:0000256" key="5">
    <source>
        <dbReference type="SAM" id="MobiDB-lite"/>
    </source>
</evidence>
<feature type="compositionally biased region" description="Low complexity" evidence="5">
    <location>
        <begin position="313"/>
        <end position="323"/>
    </location>
</feature>
<evidence type="ECO:0000256" key="1">
    <source>
        <dbReference type="ARBA" id="ARBA00004123"/>
    </source>
</evidence>
<feature type="region of interest" description="Disordered" evidence="5">
    <location>
        <begin position="382"/>
        <end position="448"/>
    </location>
</feature>
<dbReference type="AlphaFoldDB" id="A0A0D0CRY4"/>
<dbReference type="InParanoid" id="A0A0D0CRY4"/>
<evidence type="ECO:0000313" key="6">
    <source>
        <dbReference type="EMBL" id="KIK78148.1"/>
    </source>
</evidence>
<protein>
    <recommendedName>
        <fullName evidence="2">DNA polymerase delta subunit 3</fullName>
    </recommendedName>
</protein>
<dbReference type="Pfam" id="PF09507">
    <property type="entry name" value="CDC27"/>
    <property type="match status" value="1"/>
</dbReference>
<evidence type="ECO:0000313" key="7">
    <source>
        <dbReference type="Proteomes" id="UP000054538"/>
    </source>
</evidence>
<reference evidence="6 7" key="1">
    <citation type="submission" date="2014-04" db="EMBL/GenBank/DDBJ databases">
        <authorList>
            <consortium name="DOE Joint Genome Institute"/>
            <person name="Kuo A."/>
            <person name="Kohler A."/>
            <person name="Jargeat P."/>
            <person name="Nagy L.G."/>
            <person name="Floudas D."/>
            <person name="Copeland A."/>
            <person name="Barry K.W."/>
            <person name="Cichocki N."/>
            <person name="Veneault-Fourrey C."/>
            <person name="LaButti K."/>
            <person name="Lindquist E.A."/>
            <person name="Lipzen A."/>
            <person name="Lundell T."/>
            <person name="Morin E."/>
            <person name="Murat C."/>
            <person name="Sun H."/>
            <person name="Tunlid A."/>
            <person name="Henrissat B."/>
            <person name="Grigoriev I.V."/>
            <person name="Hibbett D.S."/>
            <person name="Martin F."/>
            <person name="Nordberg H.P."/>
            <person name="Cantor M.N."/>
            <person name="Hua S.X."/>
        </authorList>
    </citation>
    <scope>NUCLEOTIDE SEQUENCE [LARGE SCALE GENOMIC DNA]</scope>
    <source>
        <strain evidence="6 7">Ve08.2h10</strain>
    </source>
</reference>
<dbReference type="Proteomes" id="UP000054538">
    <property type="component" value="Unassembled WGS sequence"/>
</dbReference>
<feature type="compositionally biased region" description="Low complexity" evidence="5">
    <location>
        <begin position="209"/>
        <end position="226"/>
    </location>
</feature>
<evidence type="ECO:0000256" key="4">
    <source>
        <dbReference type="ARBA" id="ARBA00023242"/>
    </source>
</evidence>
<dbReference type="HOGENOM" id="CLU_023879_0_0_1"/>
<dbReference type="OrthoDB" id="514823at2759"/>
<name>A0A0D0CRY4_9AGAM</name>
<dbReference type="InterPro" id="IPR019038">
    <property type="entry name" value="POLD3"/>
</dbReference>
<feature type="compositionally biased region" description="Basic and acidic residues" evidence="5">
    <location>
        <begin position="485"/>
        <end position="501"/>
    </location>
</feature>
<dbReference type="EMBL" id="KN826694">
    <property type="protein sequence ID" value="KIK78148.1"/>
    <property type="molecule type" value="Genomic_DNA"/>
</dbReference>
<evidence type="ECO:0000256" key="3">
    <source>
        <dbReference type="ARBA" id="ARBA00022705"/>
    </source>
</evidence>
<reference evidence="7" key="2">
    <citation type="submission" date="2015-01" db="EMBL/GenBank/DDBJ databases">
        <title>Evolutionary Origins and Diversification of the Mycorrhizal Mutualists.</title>
        <authorList>
            <consortium name="DOE Joint Genome Institute"/>
            <consortium name="Mycorrhizal Genomics Consortium"/>
            <person name="Kohler A."/>
            <person name="Kuo A."/>
            <person name="Nagy L.G."/>
            <person name="Floudas D."/>
            <person name="Copeland A."/>
            <person name="Barry K.W."/>
            <person name="Cichocki N."/>
            <person name="Veneault-Fourrey C."/>
            <person name="LaButti K."/>
            <person name="Lindquist E.A."/>
            <person name="Lipzen A."/>
            <person name="Lundell T."/>
            <person name="Morin E."/>
            <person name="Murat C."/>
            <person name="Riley R."/>
            <person name="Ohm R."/>
            <person name="Sun H."/>
            <person name="Tunlid A."/>
            <person name="Henrissat B."/>
            <person name="Grigoriev I.V."/>
            <person name="Hibbett D.S."/>
            <person name="Martin F."/>
        </authorList>
    </citation>
    <scope>NUCLEOTIDE SEQUENCE [LARGE SCALE GENOMIC DNA]</scope>
    <source>
        <strain evidence="7">Ve08.2h10</strain>
    </source>
</reference>
<feature type="region of interest" description="Disordered" evidence="5">
    <location>
        <begin position="186"/>
        <end position="255"/>
    </location>
</feature>
<feature type="region of interest" description="Disordered" evidence="5">
    <location>
        <begin position="471"/>
        <end position="532"/>
    </location>
</feature>
<dbReference type="PANTHER" id="PTHR17598:SF13">
    <property type="entry name" value="DNA POLYMERASE DELTA SUBUNIT 3"/>
    <property type="match status" value="1"/>
</dbReference>
<feature type="region of interest" description="Disordered" evidence="5">
    <location>
        <begin position="280"/>
        <end position="355"/>
    </location>
</feature>
<sequence length="532" mass="58555">MTTTQATDFLAKELFIKRNVVTFRSLSRELNIHVNEAKHELATYYEATRDTSSPAVPTYLVSGEIPASTYHTRSNGHANTPNSDFDMDLEFEEDTEDTDVVYQNKVMLVDARVLEETMAQLSRVHSVHIYSLSPWRLGDAGLICAANIRVRNADVKGGIESFPIVGKITGSHVKMKVEAGRRIAASSSKTTLDAPVKVPPKAGPSVKLEQPPESEIISSEISEQSSAKALLPKTGSKDKLKPSGKLDWSKAKSKDKEPIVIKAKEALKVNVERKPATISNYGATARTKAQERGTKRKSRSLSDSESESESIKAKPTAASSSSIAKKEIVDSGDDEETDVRIPGRRRQKGKNNVTSDLEMSLWAMMDIDDKQFVRGFRVSKVYSETEDEDESQVEVEKEVTAPPGTSDGEDLEDEPIVPQKKRKQRKAVPVGSNGLKKRRVVKSRTTTDAKGYMQTEDYSSYESVEECEEAAPLKPKGKKKIVQAKVEEPKPKAMVKEEAPSKAKMKTATKPGGGASKRGGLHNFFGPDKEKK</sequence>
<keyword evidence="4" id="KW-0539">Nucleus</keyword>
<accession>A0A0D0CRY4</accession>
<keyword evidence="7" id="KW-1185">Reference proteome</keyword>
<dbReference type="STRING" id="930991.A0A0D0CRY4"/>
<comment type="subcellular location">
    <subcellularLocation>
        <location evidence="1">Nucleus</location>
    </subcellularLocation>
</comment>
<feature type="compositionally biased region" description="Acidic residues" evidence="5">
    <location>
        <begin position="384"/>
        <end position="393"/>
    </location>
</feature>
<dbReference type="Gene3D" id="3.90.1030.20">
    <property type="entry name" value="DNA polymerase delta, p66 (Cdc27) subunit, wHTH domain"/>
    <property type="match status" value="1"/>
</dbReference>
<dbReference type="PANTHER" id="PTHR17598">
    <property type="entry name" value="DNA POLYMERASE DELTA SUBUNIT 3"/>
    <property type="match status" value="1"/>
</dbReference>
<proteinExistence type="predicted"/>
<keyword evidence="3" id="KW-0235">DNA replication</keyword>
<organism evidence="6 7">
    <name type="scientific">Paxillus rubicundulus Ve08.2h10</name>
    <dbReference type="NCBI Taxonomy" id="930991"/>
    <lineage>
        <taxon>Eukaryota</taxon>
        <taxon>Fungi</taxon>
        <taxon>Dikarya</taxon>
        <taxon>Basidiomycota</taxon>
        <taxon>Agaricomycotina</taxon>
        <taxon>Agaricomycetes</taxon>
        <taxon>Agaricomycetidae</taxon>
        <taxon>Boletales</taxon>
        <taxon>Paxilineae</taxon>
        <taxon>Paxillaceae</taxon>
        <taxon>Paxillus</taxon>
    </lineage>
</organism>
<dbReference type="GO" id="GO:1904161">
    <property type="term" value="P:DNA synthesis involved in UV-damage excision repair"/>
    <property type="evidence" value="ECO:0007669"/>
    <property type="project" value="TreeGrafter"/>
</dbReference>
<dbReference type="GO" id="GO:0006297">
    <property type="term" value="P:nucleotide-excision repair, DNA gap filling"/>
    <property type="evidence" value="ECO:0007669"/>
    <property type="project" value="TreeGrafter"/>
</dbReference>
<dbReference type="GO" id="GO:0006271">
    <property type="term" value="P:DNA strand elongation involved in DNA replication"/>
    <property type="evidence" value="ECO:0007669"/>
    <property type="project" value="TreeGrafter"/>
</dbReference>
<dbReference type="GO" id="GO:0043625">
    <property type="term" value="C:delta DNA polymerase complex"/>
    <property type="evidence" value="ECO:0007669"/>
    <property type="project" value="InterPro"/>
</dbReference>
<dbReference type="GO" id="GO:0003887">
    <property type="term" value="F:DNA-directed DNA polymerase activity"/>
    <property type="evidence" value="ECO:0007669"/>
    <property type="project" value="TreeGrafter"/>
</dbReference>